<sequence length="282" mass="31824">MFIRVEAVRPQWTNQTYINSLNAGNKLLFYSSMFAIFWNLGILLDQLFRNADVRNIINQLVGRLDDGFTAQLRDNVMNNIQSLYLLAQTAPGASCKSLGIRGGIALRKVISSVKATNNCNISFFGYDQPNWYNISYGFMEGLYNQKLQNCPKCASFATNVQGVNRGYVYIVEVRDTWINKDAILKQSIFIILASLTSIFLMFFDFYINLDRVFQDETIMSIPNTIVTMLSDPLNQPIVQTNFKAKMNTITVLAATIPGADCKSLGYRLGAIVRFIFGVSYPI</sequence>
<organism evidence="2 3">
    <name type="scientific">Stylonychia lemnae</name>
    <name type="common">Ciliate</name>
    <dbReference type="NCBI Taxonomy" id="5949"/>
    <lineage>
        <taxon>Eukaryota</taxon>
        <taxon>Sar</taxon>
        <taxon>Alveolata</taxon>
        <taxon>Ciliophora</taxon>
        <taxon>Intramacronucleata</taxon>
        <taxon>Spirotrichea</taxon>
        <taxon>Stichotrichia</taxon>
        <taxon>Sporadotrichida</taxon>
        <taxon>Oxytrichidae</taxon>
        <taxon>Stylonychinae</taxon>
        <taxon>Stylonychia</taxon>
    </lineage>
</organism>
<feature type="transmembrane region" description="Helical" evidence="1">
    <location>
        <begin position="188"/>
        <end position="207"/>
    </location>
</feature>
<reference evidence="2 3" key="1">
    <citation type="submission" date="2014-06" db="EMBL/GenBank/DDBJ databases">
        <authorList>
            <person name="Swart Estienne"/>
        </authorList>
    </citation>
    <scope>NUCLEOTIDE SEQUENCE [LARGE SCALE GENOMIC DNA]</scope>
    <source>
        <strain evidence="2 3">130c</strain>
    </source>
</reference>
<evidence type="ECO:0000256" key="1">
    <source>
        <dbReference type="SAM" id="Phobius"/>
    </source>
</evidence>
<evidence type="ECO:0000313" key="2">
    <source>
        <dbReference type="EMBL" id="CDW82284.1"/>
    </source>
</evidence>
<keyword evidence="3" id="KW-1185">Reference proteome</keyword>
<gene>
    <name evidence="2" type="primary">Contig12579.g13419</name>
    <name evidence="2" type="ORF">STYLEM_11314</name>
</gene>
<keyword evidence="1" id="KW-0812">Transmembrane</keyword>
<accession>A0A078AJ87</accession>
<name>A0A078AJ87_STYLE</name>
<feature type="transmembrane region" description="Helical" evidence="1">
    <location>
        <begin position="27"/>
        <end position="44"/>
    </location>
</feature>
<dbReference type="AlphaFoldDB" id="A0A078AJ87"/>
<keyword evidence="1" id="KW-1133">Transmembrane helix</keyword>
<dbReference type="InParanoid" id="A0A078AJ87"/>
<dbReference type="EMBL" id="CCKQ01010766">
    <property type="protein sequence ID" value="CDW82284.1"/>
    <property type="molecule type" value="Genomic_DNA"/>
</dbReference>
<proteinExistence type="predicted"/>
<evidence type="ECO:0000313" key="3">
    <source>
        <dbReference type="Proteomes" id="UP000039865"/>
    </source>
</evidence>
<dbReference type="Proteomes" id="UP000039865">
    <property type="component" value="Unassembled WGS sequence"/>
</dbReference>
<protein>
    <submittedName>
        <fullName evidence="2">Uncharacterized protein</fullName>
    </submittedName>
</protein>
<keyword evidence="1" id="KW-0472">Membrane</keyword>